<evidence type="ECO:0000313" key="3">
    <source>
        <dbReference type="Proteomes" id="UP000020218"/>
    </source>
</evidence>
<dbReference type="Proteomes" id="UP000020218">
    <property type="component" value="Unassembled WGS sequence"/>
</dbReference>
<feature type="compositionally biased region" description="Low complexity" evidence="1">
    <location>
        <begin position="241"/>
        <end position="253"/>
    </location>
</feature>
<protein>
    <submittedName>
        <fullName evidence="2">Uncharacterized protein</fullName>
    </submittedName>
</protein>
<dbReference type="PATRIC" id="fig|1454001.3.peg.3080"/>
<feature type="region of interest" description="Disordered" evidence="1">
    <location>
        <begin position="363"/>
        <end position="394"/>
    </location>
</feature>
<reference evidence="2" key="1">
    <citation type="submission" date="2014-02" db="EMBL/GenBank/DDBJ databases">
        <title>Expanding our view of genomic diversity in Candidatus Accumulibacter clades.</title>
        <authorList>
            <person name="Skennerton C.T."/>
            <person name="Barr J.J."/>
            <person name="Slater F.R."/>
            <person name="Bond P.L."/>
            <person name="Tyson G.W."/>
        </authorList>
    </citation>
    <scope>NUCLEOTIDE SEQUENCE [LARGE SCALE GENOMIC DNA]</scope>
</reference>
<feature type="region of interest" description="Disordered" evidence="1">
    <location>
        <begin position="1"/>
        <end position="54"/>
    </location>
</feature>
<proteinExistence type="predicted"/>
<feature type="compositionally biased region" description="Basic and acidic residues" evidence="1">
    <location>
        <begin position="280"/>
        <end position="317"/>
    </location>
</feature>
<feature type="region of interest" description="Disordered" evidence="1">
    <location>
        <begin position="411"/>
        <end position="437"/>
    </location>
</feature>
<sequence>MRQRPGEKEQHQQDENTGGELRDLAAATAAIDHGGVGRAAIDDEGPRQAGAEIGHAEADHVHVLVEAIAVLGGIGARGGGALRQDDDEAGEGDRQQLLQQRPAPFDLRQAERRQTARHRAERLQVGIESQRPADADGTNDGDQPAGHAIRDSPATEDHHHNGERDAHRVSIAVANQPQVAGDLEQRVVARSLQAEHARYLEQRHLHTDAGEEADENGTREEIGEETEAQDACGEHQHAGDQRQQAAQRQPLVRAAHRHAGEAGGDDRRRRRIGTHRQMSRRPENGEQRHRDEDGVEPGDHRRTDDLGVTHGARDGERGQGQSGQDIARQAGAIDRQNPLQNGQPKAPSFALLCHRPLAIHVGSAPRRRPCPCAASAPRRRRAPAPLPPAGGKETRVPWREYLRPDPPASRIERRRRRGRRRSAQRIIGAAGERRDASARDGGVRNILLTCQPCLEMTWRTANESNHRNQRA</sequence>
<feature type="region of interest" description="Disordered" evidence="1">
    <location>
        <begin position="81"/>
        <end position="166"/>
    </location>
</feature>
<feature type="region of interest" description="Disordered" evidence="1">
    <location>
        <begin position="201"/>
        <end position="326"/>
    </location>
</feature>
<feature type="compositionally biased region" description="Basic and acidic residues" evidence="1">
    <location>
        <begin position="258"/>
        <end position="267"/>
    </location>
</feature>
<organism evidence="2 3">
    <name type="scientific">Candidatus Accumulibacter adjunctus</name>
    <dbReference type="NCBI Taxonomy" id="1454001"/>
    <lineage>
        <taxon>Bacteria</taxon>
        <taxon>Pseudomonadati</taxon>
        <taxon>Pseudomonadota</taxon>
        <taxon>Betaproteobacteria</taxon>
        <taxon>Candidatus Accumulibacter</taxon>
    </lineage>
</organism>
<feature type="compositionally biased region" description="Basic and acidic residues" evidence="1">
    <location>
        <begin position="1"/>
        <end position="14"/>
    </location>
</feature>
<accession>A0A011PHC1</accession>
<dbReference type="AlphaFoldDB" id="A0A011PHC1"/>
<keyword evidence="3" id="KW-1185">Reference proteome</keyword>
<gene>
    <name evidence="2" type="ORF">AW08_03035</name>
</gene>
<comment type="caution">
    <text evidence="2">The sequence shown here is derived from an EMBL/GenBank/DDBJ whole genome shotgun (WGS) entry which is preliminary data.</text>
</comment>
<evidence type="ECO:0000256" key="1">
    <source>
        <dbReference type="SAM" id="MobiDB-lite"/>
    </source>
</evidence>
<dbReference type="EMBL" id="JFAX01000020">
    <property type="protein sequence ID" value="EXI65664.1"/>
    <property type="molecule type" value="Genomic_DNA"/>
</dbReference>
<feature type="compositionally biased region" description="Basic residues" evidence="1">
    <location>
        <begin position="412"/>
        <end position="423"/>
    </location>
</feature>
<feature type="compositionally biased region" description="Basic residues" evidence="1">
    <location>
        <begin position="268"/>
        <end position="279"/>
    </location>
</feature>
<feature type="compositionally biased region" description="Basic and acidic residues" evidence="1">
    <location>
        <begin position="148"/>
        <end position="166"/>
    </location>
</feature>
<name>A0A011PHC1_9PROT</name>
<evidence type="ECO:0000313" key="2">
    <source>
        <dbReference type="EMBL" id="EXI65664.1"/>
    </source>
</evidence>